<organism evidence="1 2">
    <name type="scientific">Mythimna loreyi</name>
    <dbReference type="NCBI Taxonomy" id="667449"/>
    <lineage>
        <taxon>Eukaryota</taxon>
        <taxon>Metazoa</taxon>
        <taxon>Ecdysozoa</taxon>
        <taxon>Arthropoda</taxon>
        <taxon>Hexapoda</taxon>
        <taxon>Insecta</taxon>
        <taxon>Pterygota</taxon>
        <taxon>Neoptera</taxon>
        <taxon>Endopterygota</taxon>
        <taxon>Lepidoptera</taxon>
        <taxon>Glossata</taxon>
        <taxon>Ditrysia</taxon>
        <taxon>Noctuoidea</taxon>
        <taxon>Noctuidae</taxon>
        <taxon>Noctuinae</taxon>
        <taxon>Hadenini</taxon>
        <taxon>Mythimna</taxon>
    </lineage>
</organism>
<comment type="caution">
    <text evidence="1">The sequence shown here is derived from an EMBL/GenBank/DDBJ whole genome shotgun (WGS) entry which is preliminary data.</text>
</comment>
<sequence>MVAQVLLAVKVARGEGAPISGCVCSRAPLRNLTVFSRDESEVFFPFTMKSVVLCVFVVVAAVAAAPQREGAAYTREAIKQAQSTHLIPKDAEIQKVQEGIELAAYESIPVNQRINLFEILGDQVPSEVINNLQTQIDHVGREN</sequence>
<protein>
    <submittedName>
        <fullName evidence="1">Uncharacterized protein</fullName>
    </submittedName>
</protein>
<dbReference type="Proteomes" id="UP001231649">
    <property type="component" value="Chromosome 15"/>
</dbReference>
<proteinExistence type="predicted"/>
<evidence type="ECO:0000313" key="1">
    <source>
        <dbReference type="EMBL" id="KAJ8725332.1"/>
    </source>
</evidence>
<evidence type="ECO:0000313" key="2">
    <source>
        <dbReference type="Proteomes" id="UP001231649"/>
    </source>
</evidence>
<dbReference type="EMBL" id="CM056791">
    <property type="protein sequence ID" value="KAJ8725332.1"/>
    <property type="molecule type" value="Genomic_DNA"/>
</dbReference>
<name>A0ACC2QV23_9NEOP</name>
<keyword evidence="2" id="KW-1185">Reference proteome</keyword>
<reference evidence="1" key="1">
    <citation type="submission" date="2023-03" db="EMBL/GenBank/DDBJ databases">
        <title>Chromosome-level genomes of two armyworms, Mythimna separata and Mythimna loreyi, provide insights into the biosynthesis and reception of sex pheromones.</title>
        <authorList>
            <person name="Zhao H."/>
        </authorList>
    </citation>
    <scope>NUCLEOTIDE SEQUENCE</scope>
    <source>
        <strain evidence="1">BeijingLab</strain>
    </source>
</reference>
<accession>A0ACC2QV23</accession>
<gene>
    <name evidence="1" type="ORF">PYW08_003515</name>
</gene>